<evidence type="ECO:0000313" key="3">
    <source>
        <dbReference type="Proteomes" id="UP000799770"/>
    </source>
</evidence>
<keyword evidence="3" id="KW-1185">Reference proteome</keyword>
<keyword evidence="1" id="KW-0472">Membrane</keyword>
<dbReference type="PANTHER" id="PTHR35041:SF3">
    <property type="entry name" value="FORMYLMETHIONINE DEFORMYLASE-LIKE PROTEIN"/>
    <property type="match status" value="1"/>
</dbReference>
<feature type="transmembrane region" description="Helical" evidence="1">
    <location>
        <begin position="487"/>
        <end position="509"/>
    </location>
</feature>
<feature type="transmembrane region" description="Helical" evidence="1">
    <location>
        <begin position="66"/>
        <end position="89"/>
    </location>
</feature>
<feature type="transmembrane region" description="Helical" evidence="1">
    <location>
        <begin position="21"/>
        <end position="46"/>
    </location>
</feature>
<name>A0A6A5ZQN9_9PLEO</name>
<feature type="transmembrane region" description="Helical" evidence="1">
    <location>
        <begin position="124"/>
        <end position="149"/>
    </location>
</feature>
<dbReference type="AlphaFoldDB" id="A0A6A5ZQN9"/>
<dbReference type="PANTHER" id="PTHR35041">
    <property type="entry name" value="MEDIATOR OF RNA POLYMERASE II TRANSCRIPTION SUBUNIT 1"/>
    <property type="match status" value="1"/>
</dbReference>
<evidence type="ECO:0000256" key="1">
    <source>
        <dbReference type="SAM" id="Phobius"/>
    </source>
</evidence>
<protein>
    <submittedName>
        <fullName evidence="2">Uncharacterized protein</fullName>
    </submittedName>
</protein>
<keyword evidence="1" id="KW-1133">Transmembrane helix</keyword>
<gene>
    <name evidence="2" type="ORF">BDV96DRAFT_640699</name>
</gene>
<accession>A0A6A5ZQN9</accession>
<dbReference type="EMBL" id="ML977312">
    <property type="protein sequence ID" value="KAF2121304.1"/>
    <property type="molecule type" value="Genomic_DNA"/>
</dbReference>
<evidence type="ECO:0000313" key="2">
    <source>
        <dbReference type="EMBL" id="KAF2121304.1"/>
    </source>
</evidence>
<organism evidence="2 3">
    <name type="scientific">Lophiotrema nucula</name>
    <dbReference type="NCBI Taxonomy" id="690887"/>
    <lineage>
        <taxon>Eukaryota</taxon>
        <taxon>Fungi</taxon>
        <taxon>Dikarya</taxon>
        <taxon>Ascomycota</taxon>
        <taxon>Pezizomycotina</taxon>
        <taxon>Dothideomycetes</taxon>
        <taxon>Pleosporomycetidae</taxon>
        <taxon>Pleosporales</taxon>
        <taxon>Lophiotremataceae</taxon>
        <taxon>Lophiotrema</taxon>
    </lineage>
</organism>
<dbReference type="OrthoDB" id="5322539at2759"/>
<proteinExistence type="predicted"/>
<sequence length="574" mass="64905">MAPSSAWTKFKARARCIYWEAPVSMLLSFLFAILFAVAHHVFYLYMDGQPVGDDETQQWISRFGTAIAFIVKVLFGITTSMAYVQWFWYKIRKTPITIRRVDSLYGVIYEPMKFWRFPVWIKHWALTFLAITTWVLPIASVFTPGAIFVKPKLVKGMQGFKTLEADFQSPNWCQNINASYIRPCTDVSFIENLALSSAQVALVPTGESGNNISYSTSFEGPAMSCHSADPDLSRAFSSALHAYEESANTTFIFMVIVPWDGFGTGMNASFFESLSERVGWSIDTWSRDVARTYFYIAGPTNNTSLQSCDYHNARYDVQFDLIGKESQQIKAETTLLEPLRWAGNGTDGPSLYLTQGIKVPGMEHMEYLPIVHYFGQLTQGYSYNWYIGSRPVTSTVLNAYSNNMKFKTTVDSFVNGDGNDTAAFVDDYSRLYESTLRNLTVSARYGWQKSNLGVDNLLYPDEIGNITVNATVSYLQTQFEYRRMDLAIAYGLSTLFSLICMIMGVWAMFETGGSFSHNFSNVLRHVFSLNLELDPARDVRKGADPLPKEFAQIVLRPEPKTQGITPAKRVQTIR</sequence>
<reference evidence="2" key="1">
    <citation type="journal article" date="2020" name="Stud. Mycol.">
        <title>101 Dothideomycetes genomes: a test case for predicting lifestyles and emergence of pathogens.</title>
        <authorList>
            <person name="Haridas S."/>
            <person name="Albert R."/>
            <person name="Binder M."/>
            <person name="Bloem J."/>
            <person name="Labutti K."/>
            <person name="Salamov A."/>
            <person name="Andreopoulos B."/>
            <person name="Baker S."/>
            <person name="Barry K."/>
            <person name="Bills G."/>
            <person name="Bluhm B."/>
            <person name="Cannon C."/>
            <person name="Castanera R."/>
            <person name="Culley D."/>
            <person name="Daum C."/>
            <person name="Ezra D."/>
            <person name="Gonzalez J."/>
            <person name="Henrissat B."/>
            <person name="Kuo A."/>
            <person name="Liang C."/>
            <person name="Lipzen A."/>
            <person name="Lutzoni F."/>
            <person name="Magnuson J."/>
            <person name="Mondo S."/>
            <person name="Nolan M."/>
            <person name="Ohm R."/>
            <person name="Pangilinan J."/>
            <person name="Park H.-J."/>
            <person name="Ramirez L."/>
            <person name="Alfaro M."/>
            <person name="Sun H."/>
            <person name="Tritt A."/>
            <person name="Yoshinaga Y."/>
            <person name="Zwiers L.-H."/>
            <person name="Turgeon B."/>
            <person name="Goodwin S."/>
            <person name="Spatafora J."/>
            <person name="Crous P."/>
            <person name="Grigoriev I."/>
        </authorList>
    </citation>
    <scope>NUCLEOTIDE SEQUENCE</scope>
    <source>
        <strain evidence="2">CBS 627.86</strain>
    </source>
</reference>
<keyword evidence="1" id="KW-0812">Transmembrane</keyword>
<dbReference type="Proteomes" id="UP000799770">
    <property type="component" value="Unassembled WGS sequence"/>
</dbReference>